<evidence type="ECO:0000259" key="11">
    <source>
        <dbReference type="Pfam" id="PF08263"/>
    </source>
</evidence>
<evidence type="ECO:0000256" key="8">
    <source>
        <dbReference type="ARBA" id="ARBA00023170"/>
    </source>
</evidence>
<evidence type="ECO:0000256" key="1">
    <source>
        <dbReference type="ARBA" id="ARBA00004479"/>
    </source>
</evidence>
<organism evidence="13 14">
    <name type="scientific">Trifolium medium</name>
    <dbReference type="NCBI Taxonomy" id="97028"/>
    <lineage>
        <taxon>Eukaryota</taxon>
        <taxon>Viridiplantae</taxon>
        <taxon>Streptophyta</taxon>
        <taxon>Embryophyta</taxon>
        <taxon>Tracheophyta</taxon>
        <taxon>Spermatophyta</taxon>
        <taxon>Magnoliopsida</taxon>
        <taxon>eudicotyledons</taxon>
        <taxon>Gunneridae</taxon>
        <taxon>Pentapetalae</taxon>
        <taxon>rosids</taxon>
        <taxon>fabids</taxon>
        <taxon>Fabales</taxon>
        <taxon>Fabaceae</taxon>
        <taxon>Papilionoideae</taxon>
        <taxon>50 kb inversion clade</taxon>
        <taxon>NPAAA clade</taxon>
        <taxon>Hologalegina</taxon>
        <taxon>IRL clade</taxon>
        <taxon>Trifolieae</taxon>
        <taxon>Trifolium</taxon>
    </lineage>
</organism>
<keyword evidence="13" id="KW-0418">Kinase</keyword>
<feature type="non-terminal residue" evidence="13">
    <location>
        <position position="390"/>
    </location>
</feature>
<keyword evidence="2" id="KW-0433">Leucine-rich repeat</keyword>
<keyword evidence="4" id="KW-0732">Signal</keyword>
<accession>A0A392MJH4</accession>
<evidence type="ECO:0000256" key="4">
    <source>
        <dbReference type="ARBA" id="ARBA00022729"/>
    </source>
</evidence>
<dbReference type="Pfam" id="PF23598">
    <property type="entry name" value="LRR_14"/>
    <property type="match status" value="1"/>
</dbReference>
<keyword evidence="13" id="KW-0808">Transferase</keyword>
<proteinExistence type="predicted"/>
<dbReference type="GO" id="GO:0016301">
    <property type="term" value="F:kinase activity"/>
    <property type="evidence" value="ECO:0007669"/>
    <property type="project" value="UniProtKB-KW"/>
</dbReference>
<evidence type="ECO:0000256" key="7">
    <source>
        <dbReference type="ARBA" id="ARBA00023136"/>
    </source>
</evidence>
<dbReference type="InterPro" id="IPR013210">
    <property type="entry name" value="LRR_N_plant-typ"/>
</dbReference>
<gene>
    <name evidence="13" type="ORF">A2U01_0008503</name>
</gene>
<dbReference type="Gene3D" id="3.80.10.10">
    <property type="entry name" value="Ribonuclease Inhibitor"/>
    <property type="match status" value="3"/>
</dbReference>
<evidence type="ECO:0000256" key="5">
    <source>
        <dbReference type="ARBA" id="ARBA00022737"/>
    </source>
</evidence>
<dbReference type="InterPro" id="IPR046956">
    <property type="entry name" value="RLP23-like"/>
</dbReference>
<dbReference type="FunFam" id="3.80.10.10:FF:000041">
    <property type="entry name" value="LRR receptor-like serine/threonine-protein kinase ERECTA"/>
    <property type="match status" value="1"/>
</dbReference>
<sequence length="390" mass="42841">MACTKIVGYYVIPLLLYFASIQCVVASLNVSTLCIKEERVALLKIKKDLNDPSNCLYSWVGKDCCNWIGIQCDNQTGSILQLDLQQSHICTDVLSVSPLGGKLNPSLVDLKHLSYLDLSFNDFEGVSIPKFIGSLNMLNYLDLSNANFSGVIPTHLGNLSNLHYLDISDPSTTLWVRDIGWLSTLSSLQYLNMNFVNITDTPHALFGAVKMMPSLLELQLSSCNLAALVPSSPFLNITSLSVLDLSENPFNSSIPSWLFNMSSITKLSLYDSSLIGPFPSMLGRSNLYKLQNLDLSYNYLTGDITEMIEAMSCSNQSLEFLDLSNNQLTGKLPHSLGQFENLKDLDLSRNLVNSRTGVSGPIPISIGNLSNLGSLNLDKNMMNGTIPESI</sequence>
<keyword evidence="5" id="KW-0677">Repeat</keyword>
<dbReference type="GO" id="GO:0016020">
    <property type="term" value="C:membrane"/>
    <property type="evidence" value="ECO:0007669"/>
    <property type="project" value="UniProtKB-SubCell"/>
</dbReference>
<evidence type="ECO:0000256" key="9">
    <source>
        <dbReference type="ARBA" id="ARBA00023180"/>
    </source>
</evidence>
<keyword evidence="7 10" id="KW-0472">Membrane</keyword>
<evidence type="ECO:0000256" key="10">
    <source>
        <dbReference type="SAM" id="Phobius"/>
    </source>
</evidence>
<dbReference type="FunFam" id="3.80.10.10:FF:000129">
    <property type="entry name" value="Leucine-rich repeat receptor-like kinase"/>
    <property type="match status" value="1"/>
</dbReference>
<dbReference type="InterPro" id="IPR055414">
    <property type="entry name" value="LRR_R13L4/SHOC2-like"/>
</dbReference>
<feature type="domain" description="Leucine-rich repeat-containing N-terminal plant-type" evidence="11">
    <location>
        <begin position="37"/>
        <end position="73"/>
    </location>
</feature>
<feature type="transmembrane region" description="Helical" evidence="10">
    <location>
        <begin position="7"/>
        <end position="28"/>
    </location>
</feature>
<keyword evidence="14" id="KW-1185">Reference proteome</keyword>
<name>A0A392MJH4_9FABA</name>
<dbReference type="InterPro" id="IPR032675">
    <property type="entry name" value="LRR_dom_sf"/>
</dbReference>
<evidence type="ECO:0000259" key="12">
    <source>
        <dbReference type="Pfam" id="PF23598"/>
    </source>
</evidence>
<evidence type="ECO:0000313" key="13">
    <source>
        <dbReference type="EMBL" id="MCH87627.1"/>
    </source>
</evidence>
<dbReference type="InterPro" id="IPR003591">
    <property type="entry name" value="Leu-rich_rpt_typical-subtyp"/>
</dbReference>
<dbReference type="Pfam" id="PF08263">
    <property type="entry name" value="LRRNT_2"/>
    <property type="match status" value="1"/>
</dbReference>
<keyword evidence="3 10" id="KW-0812">Transmembrane</keyword>
<protein>
    <submittedName>
        <fullName evidence="13">LRR receptor-like serine/threonine-protein kinase FLS2-like</fullName>
    </submittedName>
</protein>
<evidence type="ECO:0000256" key="3">
    <source>
        <dbReference type="ARBA" id="ARBA00022692"/>
    </source>
</evidence>
<dbReference type="PANTHER" id="PTHR48063:SF29">
    <property type="entry name" value="LRR RECEPTOR-LIKE KINASE FAMILY PROTEIN"/>
    <property type="match status" value="1"/>
</dbReference>
<evidence type="ECO:0000313" key="14">
    <source>
        <dbReference type="Proteomes" id="UP000265520"/>
    </source>
</evidence>
<keyword evidence="9" id="KW-0325">Glycoprotein</keyword>
<comment type="subcellular location">
    <subcellularLocation>
        <location evidence="1">Membrane</location>
        <topology evidence="1">Single-pass type I membrane protein</topology>
    </subcellularLocation>
</comment>
<evidence type="ECO:0000256" key="2">
    <source>
        <dbReference type="ARBA" id="ARBA00022614"/>
    </source>
</evidence>
<keyword evidence="8 13" id="KW-0675">Receptor</keyword>
<dbReference type="EMBL" id="LXQA010012597">
    <property type="protein sequence ID" value="MCH87627.1"/>
    <property type="molecule type" value="Genomic_DNA"/>
</dbReference>
<evidence type="ECO:0000256" key="6">
    <source>
        <dbReference type="ARBA" id="ARBA00022989"/>
    </source>
</evidence>
<dbReference type="SUPFAM" id="SSF52058">
    <property type="entry name" value="L domain-like"/>
    <property type="match status" value="1"/>
</dbReference>
<dbReference type="PANTHER" id="PTHR48063">
    <property type="entry name" value="LRR RECEPTOR-LIKE KINASE"/>
    <property type="match status" value="1"/>
</dbReference>
<dbReference type="SMART" id="SM00369">
    <property type="entry name" value="LRR_TYP"/>
    <property type="match status" value="6"/>
</dbReference>
<keyword evidence="6 10" id="KW-1133">Transmembrane helix</keyword>
<comment type="caution">
    <text evidence="13">The sequence shown here is derived from an EMBL/GenBank/DDBJ whole genome shotgun (WGS) entry which is preliminary data.</text>
</comment>
<dbReference type="AlphaFoldDB" id="A0A392MJH4"/>
<dbReference type="Proteomes" id="UP000265520">
    <property type="component" value="Unassembled WGS sequence"/>
</dbReference>
<reference evidence="13 14" key="1">
    <citation type="journal article" date="2018" name="Front. Plant Sci.">
        <title>Red Clover (Trifolium pratense) and Zigzag Clover (T. medium) - A Picture of Genomic Similarities and Differences.</title>
        <authorList>
            <person name="Dluhosova J."/>
            <person name="Istvanek J."/>
            <person name="Nedelnik J."/>
            <person name="Repkova J."/>
        </authorList>
    </citation>
    <scope>NUCLEOTIDE SEQUENCE [LARGE SCALE GENOMIC DNA]</scope>
    <source>
        <strain evidence="14">cv. 10/8</strain>
        <tissue evidence="13">Leaf</tissue>
    </source>
</reference>
<feature type="domain" description="Disease resistance R13L4/SHOC-2-like LRR" evidence="12">
    <location>
        <begin position="107"/>
        <end position="347"/>
    </location>
</feature>